<dbReference type="InterPro" id="IPR021109">
    <property type="entry name" value="Peptidase_aspartic_dom_sf"/>
</dbReference>
<keyword evidence="1" id="KW-0863">Zinc-finger</keyword>
<dbReference type="EMBL" id="CAEKDK010000002">
    <property type="protein sequence ID" value="CAB4270054.1"/>
    <property type="molecule type" value="Genomic_DNA"/>
</dbReference>
<organism evidence="3 4">
    <name type="scientific">Prunus armeniaca</name>
    <name type="common">Apricot</name>
    <name type="synonym">Armeniaca vulgaris</name>
    <dbReference type="NCBI Taxonomy" id="36596"/>
    <lineage>
        <taxon>Eukaryota</taxon>
        <taxon>Viridiplantae</taxon>
        <taxon>Streptophyta</taxon>
        <taxon>Embryophyta</taxon>
        <taxon>Tracheophyta</taxon>
        <taxon>Spermatophyta</taxon>
        <taxon>Magnoliopsida</taxon>
        <taxon>eudicotyledons</taxon>
        <taxon>Gunneridae</taxon>
        <taxon>Pentapetalae</taxon>
        <taxon>rosids</taxon>
        <taxon>fabids</taxon>
        <taxon>Rosales</taxon>
        <taxon>Rosaceae</taxon>
        <taxon>Amygdaloideae</taxon>
        <taxon>Amygdaleae</taxon>
        <taxon>Prunus</taxon>
    </lineage>
</organism>
<evidence type="ECO:0000256" key="1">
    <source>
        <dbReference type="PROSITE-ProRule" id="PRU00047"/>
    </source>
</evidence>
<dbReference type="AlphaFoldDB" id="A0A6J5U3S1"/>
<protein>
    <recommendedName>
        <fullName evidence="2">CCHC-type domain-containing protein</fullName>
    </recommendedName>
</protein>
<dbReference type="SMART" id="SM00343">
    <property type="entry name" value="ZnF_C2HC"/>
    <property type="match status" value="1"/>
</dbReference>
<dbReference type="SUPFAM" id="SSF50630">
    <property type="entry name" value="Acid proteases"/>
    <property type="match status" value="1"/>
</dbReference>
<accession>A0A6J5U3S1</accession>
<feature type="domain" description="CCHC-type" evidence="2">
    <location>
        <begin position="192"/>
        <end position="207"/>
    </location>
</feature>
<keyword evidence="1" id="KW-0479">Metal-binding</keyword>
<dbReference type="Gene3D" id="4.10.60.10">
    <property type="entry name" value="Zinc finger, CCHC-type"/>
    <property type="match status" value="1"/>
</dbReference>
<dbReference type="PANTHER" id="PTHR35046:SF9">
    <property type="entry name" value="RNA-DIRECTED DNA POLYMERASE"/>
    <property type="match status" value="1"/>
</dbReference>
<dbReference type="GO" id="GO:0008270">
    <property type="term" value="F:zinc ion binding"/>
    <property type="evidence" value="ECO:0007669"/>
    <property type="project" value="UniProtKB-KW"/>
</dbReference>
<gene>
    <name evidence="3" type="ORF">CURHAP_LOCUS16018</name>
</gene>
<sequence length="515" mass="59121">MSQARRVRFAKIKLVGQAGLFWTNVETQLERAGEEPIIHWGEMKERLKQKYLPLSYEQSLLDEWQTLRQDDMPVAEYIAKFEEFMLRCNIREDRRMTLSRFRSGLRPELQRELIPHTVNTLERVFQIVQELEKYLTSSNVVKRVDPYKSDFRAGTSGTKPNATSKGLTTTSSVRIDKGKGALVDTRNGGTQRCYKCQGFGHFAVQCPTKETTRSLITNIDKQTDDQGDFEEDVYEPQQPAEDCGNDFEAPHPTLSVVRCTLAQPRKETEDWRRTSIFHTYIKSGYKDWKVIIDNGSCINVVSTLTVSHLGLSTEKHPEPYRVAWIDNTSSIPVTQRCQVPIQFSSYKYHIWCDVVAMDVGHILLGRPWIYDHNVTILGRENICSFIHKGKKVMLKPLQPKIVNNPTPSKEEKSQVSKSKALHIITLKEFIKEVEDAPIYVLAVRESGRFTNMEVPSTVRPILEEYQDVFPDDLPNELPPLRDIQHAIDLVLGRALALVPYPLYSHPRKMARGECV</sequence>
<dbReference type="Pfam" id="PF03732">
    <property type="entry name" value="Retrotrans_gag"/>
    <property type="match status" value="1"/>
</dbReference>
<evidence type="ECO:0000259" key="2">
    <source>
        <dbReference type="PROSITE" id="PS50158"/>
    </source>
</evidence>
<dbReference type="InterPro" id="IPR005162">
    <property type="entry name" value="Retrotrans_gag_dom"/>
</dbReference>
<name>A0A6J5U3S1_PRUAR</name>
<dbReference type="SUPFAM" id="SSF57756">
    <property type="entry name" value="Retrovirus zinc finger-like domains"/>
    <property type="match status" value="1"/>
</dbReference>
<evidence type="ECO:0000313" key="4">
    <source>
        <dbReference type="Proteomes" id="UP000507222"/>
    </source>
</evidence>
<dbReference type="GO" id="GO:0003676">
    <property type="term" value="F:nucleic acid binding"/>
    <property type="evidence" value="ECO:0007669"/>
    <property type="project" value="InterPro"/>
</dbReference>
<dbReference type="Pfam" id="PF00098">
    <property type="entry name" value="zf-CCHC"/>
    <property type="match status" value="1"/>
</dbReference>
<dbReference type="PANTHER" id="PTHR35046">
    <property type="entry name" value="ZINC KNUCKLE (CCHC-TYPE) FAMILY PROTEIN"/>
    <property type="match status" value="1"/>
</dbReference>
<proteinExistence type="predicted"/>
<dbReference type="PROSITE" id="PS50158">
    <property type="entry name" value="ZF_CCHC"/>
    <property type="match status" value="1"/>
</dbReference>
<keyword evidence="1" id="KW-0862">Zinc</keyword>
<dbReference type="Proteomes" id="UP000507222">
    <property type="component" value="Unassembled WGS sequence"/>
</dbReference>
<dbReference type="InterPro" id="IPR001878">
    <property type="entry name" value="Znf_CCHC"/>
</dbReference>
<dbReference type="Gene3D" id="2.40.70.10">
    <property type="entry name" value="Acid Proteases"/>
    <property type="match status" value="1"/>
</dbReference>
<dbReference type="InterPro" id="IPR036875">
    <property type="entry name" value="Znf_CCHC_sf"/>
</dbReference>
<dbReference type="CDD" id="cd00303">
    <property type="entry name" value="retropepsin_like"/>
    <property type="match status" value="1"/>
</dbReference>
<reference evidence="3 4" key="1">
    <citation type="submission" date="2020-05" db="EMBL/GenBank/DDBJ databases">
        <authorList>
            <person name="Campoy J."/>
            <person name="Schneeberger K."/>
            <person name="Spophaly S."/>
        </authorList>
    </citation>
    <scope>NUCLEOTIDE SEQUENCE [LARGE SCALE GENOMIC DNA]</scope>
    <source>
        <strain evidence="3">PruArmRojPasFocal</strain>
    </source>
</reference>
<evidence type="ECO:0000313" key="3">
    <source>
        <dbReference type="EMBL" id="CAB4270054.1"/>
    </source>
</evidence>